<proteinExistence type="predicted"/>
<keyword evidence="2" id="KW-1185">Reference proteome</keyword>
<dbReference type="AlphaFoldDB" id="A0AAV2NVG9"/>
<evidence type="ECO:0000313" key="2">
    <source>
        <dbReference type="Proteomes" id="UP001497644"/>
    </source>
</evidence>
<organism evidence="1 2">
    <name type="scientific">Lasius platythorax</name>
    <dbReference type="NCBI Taxonomy" id="488582"/>
    <lineage>
        <taxon>Eukaryota</taxon>
        <taxon>Metazoa</taxon>
        <taxon>Ecdysozoa</taxon>
        <taxon>Arthropoda</taxon>
        <taxon>Hexapoda</taxon>
        <taxon>Insecta</taxon>
        <taxon>Pterygota</taxon>
        <taxon>Neoptera</taxon>
        <taxon>Endopterygota</taxon>
        <taxon>Hymenoptera</taxon>
        <taxon>Apocrita</taxon>
        <taxon>Aculeata</taxon>
        <taxon>Formicoidea</taxon>
        <taxon>Formicidae</taxon>
        <taxon>Formicinae</taxon>
        <taxon>Lasius</taxon>
        <taxon>Lasius</taxon>
    </lineage>
</organism>
<sequence>MMREEMGEKKREERGLLLTPWLRGDGEGRPLTSFASPLLNPQREPLSSHCATCVHLDAHPCERTRARVPMMIYDISADAVV</sequence>
<accession>A0AAV2NVG9</accession>
<name>A0AAV2NVG9_9HYME</name>
<gene>
    <name evidence="1" type="ORF">LPLAT_LOCUS9251</name>
</gene>
<evidence type="ECO:0000313" key="1">
    <source>
        <dbReference type="EMBL" id="CAL1683546.1"/>
    </source>
</evidence>
<protein>
    <submittedName>
        <fullName evidence="1">Uncharacterized protein</fullName>
    </submittedName>
</protein>
<dbReference type="EMBL" id="OZ034827">
    <property type="protein sequence ID" value="CAL1683546.1"/>
    <property type="molecule type" value="Genomic_DNA"/>
</dbReference>
<dbReference type="Proteomes" id="UP001497644">
    <property type="component" value="Chromosome 4"/>
</dbReference>
<reference evidence="1" key="1">
    <citation type="submission" date="2024-04" db="EMBL/GenBank/DDBJ databases">
        <authorList>
            <consortium name="Molecular Ecology Group"/>
        </authorList>
    </citation>
    <scope>NUCLEOTIDE SEQUENCE</scope>
</reference>